<evidence type="ECO:0000313" key="6">
    <source>
        <dbReference type="Proteomes" id="UP000070544"/>
    </source>
</evidence>
<keyword evidence="3" id="KW-0687">Ribonucleoprotein</keyword>
<dbReference type="AlphaFoldDB" id="A0A139AS87"/>
<dbReference type="Proteomes" id="UP000070544">
    <property type="component" value="Unassembled WGS sequence"/>
</dbReference>
<sequence>MDGWMVVGWKGEEMFSLAVLATALAHSVPRQLPALAALSSRSSSLPTTTPLTTCSHSLFSPPSPSPLPSFARAFSLSPTPSQYRGRFSKSKSTPAEPKPAPKPELSRSSRLAFQNVSIGRSILVQSDNPVTAYMKLREVVDSSRLRDIVRRQREYEKPTDFRRRKKKEAKHRFFLRVLSEKVRLAHLLKKRWVSRRGVRDPSAIALTEAIAGGE</sequence>
<dbReference type="Pfam" id="PF01165">
    <property type="entry name" value="Ribosomal_S21"/>
    <property type="match status" value="1"/>
</dbReference>
<evidence type="ECO:0000313" key="5">
    <source>
        <dbReference type="EMBL" id="KXS19597.1"/>
    </source>
</evidence>
<evidence type="ECO:0000256" key="3">
    <source>
        <dbReference type="ARBA" id="ARBA00023274"/>
    </source>
</evidence>
<protein>
    <recommendedName>
        <fullName evidence="7">Ribosomal protein S21</fullName>
    </recommendedName>
</protein>
<dbReference type="GO" id="GO:0005840">
    <property type="term" value="C:ribosome"/>
    <property type="evidence" value="ECO:0007669"/>
    <property type="project" value="UniProtKB-KW"/>
</dbReference>
<dbReference type="PANTHER" id="PTHR21109">
    <property type="entry name" value="MITOCHONDRIAL 28S RIBOSOMAL PROTEIN S21"/>
    <property type="match status" value="1"/>
</dbReference>
<evidence type="ECO:0000256" key="2">
    <source>
        <dbReference type="ARBA" id="ARBA00022980"/>
    </source>
</evidence>
<dbReference type="PANTHER" id="PTHR21109:SF0">
    <property type="entry name" value="SMALL RIBOSOMAL SUBUNIT PROTEIN BS21M"/>
    <property type="match status" value="1"/>
</dbReference>
<organism evidence="5 6">
    <name type="scientific">Gonapodya prolifera (strain JEL478)</name>
    <name type="common">Monoblepharis prolifera</name>
    <dbReference type="NCBI Taxonomy" id="1344416"/>
    <lineage>
        <taxon>Eukaryota</taxon>
        <taxon>Fungi</taxon>
        <taxon>Fungi incertae sedis</taxon>
        <taxon>Chytridiomycota</taxon>
        <taxon>Chytridiomycota incertae sedis</taxon>
        <taxon>Monoblepharidomycetes</taxon>
        <taxon>Monoblepharidales</taxon>
        <taxon>Gonapodyaceae</taxon>
        <taxon>Gonapodya</taxon>
    </lineage>
</organism>
<dbReference type="InterPro" id="IPR001911">
    <property type="entry name" value="Ribosomal_bS21"/>
</dbReference>
<reference evidence="5 6" key="1">
    <citation type="journal article" date="2015" name="Genome Biol. Evol.">
        <title>Phylogenomic analyses indicate that early fungi evolved digesting cell walls of algal ancestors of land plants.</title>
        <authorList>
            <person name="Chang Y."/>
            <person name="Wang S."/>
            <person name="Sekimoto S."/>
            <person name="Aerts A.L."/>
            <person name="Choi C."/>
            <person name="Clum A."/>
            <person name="LaButti K.M."/>
            <person name="Lindquist E.A."/>
            <person name="Yee Ngan C."/>
            <person name="Ohm R.A."/>
            <person name="Salamov A.A."/>
            <person name="Grigoriev I.V."/>
            <person name="Spatafora J.W."/>
            <person name="Berbee M.L."/>
        </authorList>
    </citation>
    <scope>NUCLEOTIDE SEQUENCE [LARGE SCALE GENOMIC DNA]</scope>
    <source>
        <strain evidence="5 6">JEL478</strain>
    </source>
</reference>
<dbReference type="OrthoDB" id="2144679at2759"/>
<keyword evidence="2" id="KW-0689">Ribosomal protein</keyword>
<proteinExistence type="inferred from homology"/>
<evidence type="ECO:0008006" key="7">
    <source>
        <dbReference type="Google" id="ProtNLM"/>
    </source>
</evidence>
<dbReference type="GO" id="GO:0006412">
    <property type="term" value="P:translation"/>
    <property type="evidence" value="ECO:0007669"/>
    <property type="project" value="InterPro"/>
</dbReference>
<name>A0A139AS87_GONPJ</name>
<dbReference type="GO" id="GO:1990904">
    <property type="term" value="C:ribonucleoprotein complex"/>
    <property type="evidence" value="ECO:0007669"/>
    <property type="project" value="UniProtKB-KW"/>
</dbReference>
<feature type="region of interest" description="Disordered" evidence="4">
    <location>
        <begin position="80"/>
        <end position="107"/>
    </location>
</feature>
<dbReference type="GO" id="GO:0003735">
    <property type="term" value="F:structural constituent of ribosome"/>
    <property type="evidence" value="ECO:0007669"/>
    <property type="project" value="InterPro"/>
</dbReference>
<accession>A0A139AS87</accession>
<evidence type="ECO:0000256" key="1">
    <source>
        <dbReference type="ARBA" id="ARBA00006640"/>
    </source>
</evidence>
<keyword evidence="6" id="KW-1185">Reference proteome</keyword>
<evidence type="ECO:0000256" key="4">
    <source>
        <dbReference type="SAM" id="MobiDB-lite"/>
    </source>
</evidence>
<comment type="similarity">
    <text evidence="1">Belongs to the bacterial ribosomal protein bS21 family.</text>
</comment>
<gene>
    <name evidence="5" type="ORF">M427DRAFT_29025</name>
</gene>
<dbReference type="EMBL" id="KQ965738">
    <property type="protein sequence ID" value="KXS19597.1"/>
    <property type="molecule type" value="Genomic_DNA"/>
</dbReference>